<accession>A0A0G1EP13</accession>
<dbReference type="UniPathway" id="UPA00070">
    <property type="reaction ID" value="UER00115"/>
</dbReference>
<dbReference type="Gene3D" id="3.40.50.880">
    <property type="match status" value="1"/>
</dbReference>
<sequence>MESAYLHLTDGTSLQGTAFGYHGEMRGEVVFTTAMTGYEQSLTDPSFANQILVFTYPLVGNYGVAKPQFQDKHLVANFESEKIWANGVVLSSLPKSPFHYQSVTSFANWLTEQKIPGIARIDTRALTIKLRAHGVLAGTISRQKMRPRSFTARYRYTDVSCKKNVSYPAPKPNTPHVALLDCGVKHGIIRQLLHLGIAVTRIPWNVNPLDIGKFDAVVCSNGPGDPKNWVETVAIIKKILTKKIPFLGICLGHQLLSLAIGADTYKLKYGHRGVNQPVQEEKTRKCYITSQNHGYAVLTKTIPRNFDRWFTNLNDGTNEGICNDRAKIWSTQFHPEGEPGPFDTEWVFERLLTA</sequence>
<dbReference type="InterPro" id="IPR002474">
    <property type="entry name" value="CarbamoylP_synth_ssu_N"/>
</dbReference>
<evidence type="ECO:0000256" key="2">
    <source>
        <dbReference type="ARBA" id="ARBA00007800"/>
    </source>
</evidence>
<dbReference type="GO" id="GO:0044205">
    <property type="term" value="P:'de novo' UMP biosynthetic process"/>
    <property type="evidence" value="ECO:0007669"/>
    <property type="project" value="UniProtKB-UniRule"/>
</dbReference>
<feature type="active site" evidence="8">
    <location>
        <position position="334"/>
    </location>
</feature>
<comment type="similarity">
    <text evidence="2 8">Belongs to the CarA family.</text>
</comment>
<dbReference type="AlphaFoldDB" id="A0A0G1EP13"/>
<feature type="active site" evidence="8">
    <location>
        <position position="336"/>
    </location>
</feature>
<feature type="binding site" evidence="8">
    <location>
        <position position="251"/>
    </location>
    <ligand>
        <name>L-glutamine</name>
        <dbReference type="ChEBI" id="CHEBI:58359"/>
    </ligand>
</feature>
<dbReference type="EMBL" id="LCFB01000014">
    <property type="protein sequence ID" value="KKS84761.1"/>
    <property type="molecule type" value="Genomic_DNA"/>
</dbReference>
<dbReference type="InterPro" id="IPR017926">
    <property type="entry name" value="GATASE"/>
</dbReference>
<evidence type="ECO:0000256" key="7">
    <source>
        <dbReference type="ARBA" id="ARBA00048816"/>
    </source>
</evidence>
<feature type="domain" description="Carbamoyl-phosphate synthase small subunit N-terminal" evidence="9">
    <location>
        <begin position="2"/>
        <end position="141"/>
    </location>
</feature>
<dbReference type="GO" id="GO:0005524">
    <property type="term" value="F:ATP binding"/>
    <property type="evidence" value="ECO:0007669"/>
    <property type="project" value="UniProtKB-UniRule"/>
</dbReference>
<dbReference type="Pfam" id="PF00988">
    <property type="entry name" value="CPSase_sm_chain"/>
    <property type="match status" value="1"/>
</dbReference>
<feature type="region of interest" description="CPSase" evidence="8">
    <location>
        <begin position="1"/>
        <end position="175"/>
    </location>
</feature>
<keyword evidence="5 8" id="KW-0067">ATP-binding</keyword>
<evidence type="ECO:0000256" key="1">
    <source>
        <dbReference type="ARBA" id="ARBA00005077"/>
    </source>
</evidence>
<feature type="binding site" evidence="8">
    <location>
        <position position="46"/>
    </location>
    <ligand>
        <name>L-glutamine</name>
        <dbReference type="ChEBI" id="CHEBI:58359"/>
    </ligand>
</feature>
<comment type="subunit">
    <text evidence="8">Composed of two chains; the small (or glutamine) chain promotes the hydrolysis of glutamine to ammonia, which is used by the large (or ammonia) chain to synthesize carbamoyl phosphate. Tetramer of heterodimers (alpha,beta)4.</text>
</comment>
<dbReference type="STRING" id="1618436.UV59_C0014G0004"/>
<organism evidence="10 11">
    <name type="scientific">Candidatus Gottesmanbacteria bacterium GW2011_GWA1_43_11</name>
    <dbReference type="NCBI Taxonomy" id="1618436"/>
    <lineage>
        <taxon>Bacteria</taxon>
        <taxon>Candidatus Gottesmaniibacteriota</taxon>
    </lineage>
</organism>
<feature type="binding site" evidence="8">
    <location>
        <position position="292"/>
    </location>
    <ligand>
        <name>L-glutamine</name>
        <dbReference type="ChEBI" id="CHEBI:58359"/>
    </ligand>
</feature>
<evidence type="ECO:0000256" key="8">
    <source>
        <dbReference type="HAMAP-Rule" id="MF_01209"/>
    </source>
</evidence>
<dbReference type="PRINTS" id="PR00096">
    <property type="entry name" value="GATASE"/>
</dbReference>
<dbReference type="HAMAP" id="MF_01209">
    <property type="entry name" value="CPSase_S_chain"/>
    <property type="match status" value="1"/>
</dbReference>
<evidence type="ECO:0000256" key="6">
    <source>
        <dbReference type="ARBA" id="ARBA00022962"/>
    </source>
</evidence>
<dbReference type="GO" id="GO:0006526">
    <property type="term" value="P:L-arginine biosynthetic process"/>
    <property type="evidence" value="ECO:0007669"/>
    <property type="project" value="UniProtKB-UniRule"/>
</dbReference>
<comment type="catalytic activity">
    <reaction evidence="7 8">
        <text>hydrogencarbonate + L-glutamine + 2 ATP + H2O = carbamoyl phosphate + L-glutamate + 2 ADP + phosphate + 2 H(+)</text>
        <dbReference type="Rhea" id="RHEA:18633"/>
        <dbReference type="ChEBI" id="CHEBI:15377"/>
        <dbReference type="ChEBI" id="CHEBI:15378"/>
        <dbReference type="ChEBI" id="CHEBI:17544"/>
        <dbReference type="ChEBI" id="CHEBI:29985"/>
        <dbReference type="ChEBI" id="CHEBI:30616"/>
        <dbReference type="ChEBI" id="CHEBI:43474"/>
        <dbReference type="ChEBI" id="CHEBI:58228"/>
        <dbReference type="ChEBI" id="CHEBI:58359"/>
        <dbReference type="ChEBI" id="CHEBI:456216"/>
        <dbReference type="EC" id="6.3.5.5"/>
    </reaction>
</comment>
<feature type="binding site" evidence="8">
    <location>
        <position position="224"/>
    </location>
    <ligand>
        <name>L-glutamine</name>
        <dbReference type="ChEBI" id="CHEBI:58359"/>
    </ligand>
</feature>
<dbReference type="InterPro" id="IPR029062">
    <property type="entry name" value="Class_I_gatase-like"/>
</dbReference>
<dbReference type="InterPro" id="IPR035686">
    <property type="entry name" value="CPSase_GATase1"/>
</dbReference>
<dbReference type="CDD" id="cd01744">
    <property type="entry name" value="GATase1_CPSase"/>
    <property type="match status" value="1"/>
</dbReference>
<dbReference type="EC" id="6.3.5.5" evidence="8"/>
<dbReference type="GO" id="GO:0006207">
    <property type="term" value="P:'de novo' pyrimidine nucleobase biosynthetic process"/>
    <property type="evidence" value="ECO:0007669"/>
    <property type="project" value="InterPro"/>
</dbReference>
<dbReference type="NCBIfam" id="TIGR01368">
    <property type="entry name" value="CPSaseIIsmall"/>
    <property type="match status" value="1"/>
</dbReference>
<dbReference type="GO" id="GO:0004359">
    <property type="term" value="F:glutaminase activity"/>
    <property type="evidence" value="ECO:0007669"/>
    <property type="project" value="RHEA"/>
</dbReference>
<dbReference type="PANTHER" id="PTHR43418">
    <property type="entry name" value="MULTIFUNCTIONAL TRYPTOPHAN BIOSYNTHESIS PROTEIN-RELATED"/>
    <property type="match status" value="1"/>
</dbReference>
<keyword evidence="3 8" id="KW-0436">Ligase</keyword>
<dbReference type="PRINTS" id="PR00099">
    <property type="entry name" value="CPSGATASE"/>
</dbReference>
<dbReference type="SUPFAM" id="SSF52021">
    <property type="entry name" value="Carbamoyl phosphate synthetase, small subunit N-terminal domain"/>
    <property type="match status" value="1"/>
</dbReference>
<evidence type="ECO:0000259" key="9">
    <source>
        <dbReference type="SMART" id="SM01097"/>
    </source>
</evidence>
<dbReference type="GO" id="GO:0006541">
    <property type="term" value="P:glutamine metabolic process"/>
    <property type="evidence" value="ECO:0007669"/>
    <property type="project" value="InterPro"/>
</dbReference>
<protein>
    <recommendedName>
        <fullName evidence="8">Carbamoyl phosphate synthase small chain</fullName>
        <ecNumber evidence="8">6.3.5.5</ecNumber>
    </recommendedName>
    <alternativeName>
        <fullName evidence="8">Carbamoyl phosphate synthetase glutamine chain</fullName>
    </alternativeName>
</protein>
<feature type="binding site" evidence="8">
    <location>
        <position position="222"/>
    </location>
    <ligand>
        <name>L-glutamine</name>
        <dbReference type="ChEBI" id="CHEBI:58359"/>
    </ligand>
</feature>
<reference evidence="10 11" key="1">
    <citation type="journal article" date="2015" name="Nature">
        <title>rRNA introns, odd ribosomes, and small enigmatic genomes across a large radiation of phyla.</title>
        <authorList>
            <person name="Brown C.T."/>
            <person name="Hug L.A."/>
            <person name="Thomas B.C."/>
            <person name="Sharon I."/>
            <person name="Castelle C.J."/>
            <person name="Singh A."/>
            <person name="Wilkins M.J."/>
            <person name="Williams K.H."/>
            <person name="Banfield J.F."/>
        </authorList>
    </citation>
    <scope>NUCLEOTIDE SEQUENCE [LARGE SCALE GENOMIC DNA]</scope>
</reference>
<comment type="function">
    <text evidence="8">Small subunit of the glutamine-dependent carbamoyl phosphate synthetase (CPSase). CPSase catalyzes the formation of carbamoyl phosphate from the ammonia moiety of glutamine, carbonate, and phosphate donated by ATP, constituting the first step of 2 biosynthetic pathways, one leading to arginine and/or urea and the other to pyrimidine nucleotides. The small subunit (glutamine amidotransferase) binds and cleaves glutamine to supply the large subunit with the substrate ammonia.</text>
</comment>
<feature type="binding site" evidence="8">
    <location>
        <position position="294"/>
    </location>
    <ligand>
        <name>L-glutamine</name>
        <dbReference type="ChEBI" id="CHEBI:58359"/>
    </ligand>
</feature>
<keyword evidence="8" id="KW-0028">Amino-acid biosynthesis</keyword>
<proteinExistence type="inferred from homology"/>
<dbReference type="InterPro" id="IPR006274">
    <property type="entry name" value="CarbamoylP_synth_ssu"/>
</dbReference>
<dbReference type="InterPro" id="IPR036480">
    <property type="entry name" value="CarbP_synth_ssu_N_sf"/>
</dbReference>
<comment type="caution">
    <text evidence="10">The sequence shown here is derived from an EMBL/GenBank/DDBJ whole genome shotgun (WGS) entry which is preliminary data.</text>
</comment>
<evidence type="ECO:0000256" key="4">
    <source>
        <dbReference type="ARBA" id="ARBA00022741"/>
    </source>
</evidence>
<dbReference type="GO" id="GO:0004088">
    <property type="term" value="F:carbamoyl-phosphate synthase (glutamine-hydrolyzing) activity"/>
    <property type="evidence" value="ECO:0007669"/>
    <property type="project" value="UniProtKB-UniRule"/>
</dbReference>
<keyword evidence="8" id="KW-0665">Pyrimidine biosynthesis</keyword>
<keyword evidence="8" id="KW-0055">Arginine biosynthesis</keyword>
<dbReference type="InterPro" id="IPR050472">
    <property type="entry name" value="Anth_synth/Amidotransfase"/>
</dbReference>
<dbReference type="PROSITE" id="PS51273">
    <property type="entry name" value="GATASE_TYPE_1"/>
    <property type="match status" value="1"/>
</dbReference>
<keyword evidence="6 8" id="KW-0315">Glutamine amidotransferase</keyword>
<dbReference type="PRINTS" id="PR00097">
    <property type="entry name" value="ANTSNTHASEII"/>
</dbReference>
<feature type="binding site" evidence="8">
    <location>
        <position position="254"/>
    </location>
    <ligand>
        <name>L-glutamine</name>
        <dbReference type="ChEBI" id="CHEBI:58359"/>
    </ligand>
</feature>
<comment type="pathway">
    <text evidence="1 8">Amino-acid biosynthesis; L-arginine biosynthesis; carbamoyl phosphate from bicarbonate: step 1/1.</text>
</comment>
<feature type="binding site" evidence="8">
    <location>
        <position position="295"/>
    </location>
    <ligand>
        <name>L-glutamine</name>
        <dbReference type="ChEBI" id="CHEBI:58359"/>
    </ligand>
</feature>
<feature type="active site" description="Nucleophile" evidence="8">
    <location>
        <position position="250"/>
    </location>
</feature>
<dbReference type="PATRIC" id="fig|1618436.3.peg.774"/>
<dbReference type="NCBIfam" id="NF009475">
    <property type="entry name" value="PRK12838.1"/>
    <property type="match status" value="1"/>
</dbReference>
<evidence type="ECO:0000313" key="10">
    <source>
        <dbReference type="EMBL" id="KKS84761.1"/>
    </source>
</evidence>
<evidence type="ECO:0000256" key="5">
    <source>
        <dbReference type="ARBA" id="ARBA00022840"/>
    </source>
</evidence>
<name>A0A0G1EP13_9BACT</name>
<dbReference type="UniPathway" id="UPA00068">
    <property type="reaction ID" value="UER00171"/>
</dbReference>
<dbReference type="PANTHER" id="PTHR43418:SF7">
    <property type="entry name" value="CARBAMOYL-PHOSPHATE SYNTHASE SMALL CHAIN"/>
    <property type="match status" value="1"/>
</dbReference>
<evidence type="ECO:0000256" key="3">
    <source>
        <dbReference type="ARBA" id="ARBA00022598"/>
    </source>
</evidence>
<comment type="catalytic activity">
    <reaction evidence="8">
        <text>L-glutamine + H2O = L-glutamate + NH4(+)</text>
        <dbReference type="Rhea" id="RHEA:15889"/>
        <dbReference type="ChEBI" id="CHEBI:15377"/>
        <dbReference type="ChEBI" id="CHEBI:28938"/>
        <dbReference type="ChEBI" id="CHEBI:29985"/>
        <dbReference type="ChEBI" id="CHEBI:58359"/>
    </reaction>
</comment>
<comment type="pathway">
    <text evidence="8">Pyrimidine metabolism; UMP biosynthesis via de novo pathway; (S)-dihydroorotate from bicarbonate: step 1/3.</text>
</comment>
<evidence type="ECO:0000313" key="11">
    <source>
        <dbReference type="Proteomes" id="UP000034543"/>
    </source>
</evidence>
<dbReference type="Gene3D" id="3.50.30.20">
    <property type="entry name" value="Carbamoyl-phosphate synthase small subunit, N-terminal domain"/>
    <property type="match status" value="1"/>
</dbReference>
<dbReference type="Pfam" id="PF00117">
    <property type="entry name" value="GATase"/>
    <property type="match status" value="1"/>
</dbReference>
<dbReference type="SUPFAM" id="SSF52317">
    <property type="entry name" value="Class I glutamine amidotransferase-like"/>
    <property type="match status" value="1"/>
</dbReference>
<dbReference type="SMART" id="SM01097">
    <property type="entry name" value="CPSase_sm_chain"/>
    <property type="match status" value="1"/>
</dbReference>
<gene>
    <name evidence="8" type="primary">carA</name>
    <name evidence="10" type="ORF">UV59_C0014G0004</name>
</gene>
<keyword evidence="4 8" id="KW-0547">Nucleotide-binding</keyword>
<dbReference type="Proteomes" id="UP000034543">
    <property type="component" value="Unassembled WGS sequence"/>
</dbReference>